<accession>A0A2N8ZJR1</accession>
<dbReference type="SUPFAM" id="SSF51905">
    <property type="entry name" value="FAD/NAD(P)-binding domain"/>
    <property type="match status" value="1"/>
</dbReference>
<dbReference type="InterPro" id="IPR002938">
    <property type="entry name" value="FAD-bd"/>
</dbReference>
<dbReference type="EC" id="1.14.15.21" evidence="4"/>
<keyword evidence="5" id="KW-1185">Reference proteome</keyword>
<evidence type="ECO:0000256" key="1">
    <source>
        <dbReference type="ARBA" id="ARBA00023002"/>
    </source>
</evidence>
<dbReference type="PANTHER" id="PTHR13789">
    <property type="entry name" value="MONOOXYGENASE"/>
    <property type="match status" value="1"/>
</dbReference>
<keyword evidence="2" id="KW-0503">Monooxygenase</keyword>
<dbReference type="InterPro" id="IPR036188">
    <property type="entry name" value="FAD/NAD-bd_sf"/>
</dbReference>
<dbReference type="Pfam" id="PF01494">
    <property type="entry name" value="FAD_binding_3"/>
    <property type="match status" value="1"/>
</dbReference>
<evidence type="ECO:0000259" key="3">
    <source>
        <dbReference type="Pfam" id="PF01494"/>
    </source>
</evidence>
<evidence type="ECO:0000256" key="2">
    <source>
        <dbReference type="ARBA" id="ARBA00023033"/>
    </source>
</evidence>
<reference evidence="4 5" key="1">
    <citation type="submission" date="2017-10" db="EMBL/GenBank/DDBJ databases">
        <authorList>
            <person name="Banno H."/>
            <person name="Chua N.-H."/>
        </authorList>
    </citation>
    <scope>NUCLEOTIDE SEQUENCE [LARGE SCALE GENOMIC DNA]</scope>
    <source>
        <strain evidence="4">Vibrio tapetis CECT4600</strain>
    </source>
</reference>
<evidence type="ECO:0000313" key="5">
    <source>
        <dbReference type="Proteomes" id="UP000235828"/>
    </source>
</evidence>
<dbReference type="OrthoDB" id="337830at2"/>
<sequence>MDIAIIGAGISGLTTALCLEKLGFQCQIFEQAEEIMPVGAGIILAHNAMQVFTMLGLSGSLEQQGKVLNSVNILDGQGVDISSIKVDQFNDHFNAKKHCDSSFSLTIYFACTA</sequence>
<proteinExistence type="predicted"/>
<dbReference type="RefSeq" id="WP_102524470.1">
    <property type="nucleotide sequence ID" value="NZ_LT960612.1"/>
</dbReference>
<organism evidence="4 5">
    <name type="scientific">Vibrio tapetis subsp. tapetis</name>
    <dbReference type="NCBI Taxonomy" id="1671868"/>
    <lineage>
        <taxon>Bacteria</taxon>
        <taxon>Pseudomonadati</taxon>
        <taxon>Pseudomonadota</taxon>
        <taxon>Gammaproteobacteria</taxon>
        <taxon>Vibrionales</taxon>
        <taxon>Vibrionaceae</taxon>
        <taxon>Vibrio</taxon>
    </lineage>
</organism>
<dbReference type="Proteomes" id="UP000235828">
    <property type="component" value="Chromosome B"/>
</dbReference>
<dbReference type="AlphaFoldDB" id="A0A2N8ZJR1"/>
<dbReference type="EMBL" id="LT960612">
    <property type="protein sequence ID" value="SON52153.1"/>
    <property type="molecule type" value="Genomic_DNA"/>
</dbReference>
<evidence type="ECO:0000313" key="4">
    <source>
        <dbReference type="EMBL" id="SON52153.1"/>
    </source>
</evidence>
<dbReference type="Gene3D" id="3.50.50.60">
    <property type="entry name" value="FAD/NAD(P)-binding domain"/>
    <property type="match status" value="1"/>
</dbReference>
<protein>
    <submittedName>
        <fullName evidence="4">Zeaxanthin epoxidase</fullName>
        <ecNumber evidence="4">1.14.15.21</ecNumber>
    </submittedName>
</protein>
<dbReference type="GO" id="GO:0052662">
    <property type="term" value="F:zeaxanthin epoxidase activity"/>
    <property type="evidence" value="ECO:0007669"/>
    <property type="project" value="UniProtKB-EC"/>
</dbReference>
<name>A0A2N8ZJR1_9VIBR</name>
<dbReference type="GO" id="GO:0071949">
    <property type="term" value="F:FAD binding"/>
    <property type="evidence" value="ECO:0007669"/>
    <property type="project" value="InterPro"/>
</dbReference>
<feature type="domain" description="FAD-binding" evidence="3">
    <location>
        <begin position="2"/>
        <end position="73"/>
    </location>
</feature>
<keyword evidence="1 4" id="KW-0560">Oxidoreductase</keyword>
<dbReference type="PANTHER" id="PTHR13789:SF309">
    <property type="entry name" value="PUTATIVE (AFU_ORTHOLOGUE AFUA_6G14510)-RELATED"/>
    <property type="match status" value="1"/>
</dbReference>
<gene>
    <name evidence="4" type="ORF">VTAP4600_B0542</name>
</gene>
<dbReference type="KEGG" id="vta:B0542"/>
<dbReference type="InterPro" id="IPR050493">
    <property type="entry name" value="FAD-dep_Monooxygenase_BioMet"/>
</dbReference>